<dbReference type="Proteomes" id="UP001586593">
    <property type="component" value="Unassembled WGS sequence"/>
</dbReference>
<comment type="caution">
    <text evidence="1">The sequence shown here is derived from an EMBL/GenBank/DDBJ whole genome shotgun (WGS) entry which is preliminary data.</text>
</comment>
<proteinExistence type="predicted"/>
<gene>
    <name evidence="1" type="ORF">VTK73DRAFT_1848</name>
</gene>
<evidence type="ECO:0000313" key="1">
    <source>
        <dbReference type="EMBL" id="KAL1844757.1"/>
    </source>
</evidence>
<evidence type="ECO:0000313" key="2">
    <source>
        <dbReference type="Proteomes" id="UP001586593"/>
    </source>
</evidence>
<name>A0ABR3VSW0_9PEZI</name>
<sequence length="242" mass="26791">MMKSNRRLSASHPSLEIVAMLLVDFFEKSPHPPHPPSGFSFTQIAAIRGHLPDVGRWIVHPAPDMNEVRIIVPRRRPPYGLVGSWKRSKTAAGPAADRPGSTLVGASCCSKTQAQWHHGTFGHVHLSRRERRRRSRWPLHRYFPAIQYICCFGLQPLPLDAVLVGSYTVRAGKLETKSRRRMHLCGQELGAVLARADAGMFWSALALVCACRSALGRGEHVRTPDCQDRPTARLLSGGGLAK</sequence>
<protein>
    <submittedName>
        <fullName evidence="1">Uncharacterized protein</fullName>
    </submittedName>
</protein>
<keyword evidence="2" id="KW-1185">Reference proteome</keyword>
<reference evidence="1 2" key="1">
    <citation type="journal article" date="2024" name="Commun. Biol.">
        <title>Comparative genomic analysis of thermophilic fungi reveals convergent evolutionary adaptations and gene losses.</title>
        <authorList>
            <person name="Steindorff A.S."/>
            <person name="Aguilar-Pontes M.V."/>
            <person name="Robinson A.J."/>
            <person name="Andreopoulos B."/>
            <person name="LaButti K."/>
            <person name="Kuo A."/>
            <person name="Mondo S."/>
            <person name="Riley R."/>
            <person name="Otillar R."/>
            <person name="Haridas S."/>
            <person name="Lipzen A."/>
            <person name="Grimwood J."/>
            <person name="Schmutz J."/>
            <person name="Clum A."/>
            <person name="Reid I.D."/>
            <person name="Moisan M.C."/>
            <person name="Butler G."/>
            <person name="Nguyen T.T.M."/>
            <person name="Dewar K."/>
            <person name="Conant G."/>
            <person name="Drula E."/>
            <person name="Henrissat B."/>
            <person name="Hansel C."/>
            <person name="Singer S."/>
            <person name="Hutchinson M.I."/>
            <person name="de Vries R.P."/>
            <person name="Natvig D.O."/>
            <person name="Powell A.J."/>
            <person name="Tsang A."/>
            <person name="Grigoriev I.V."/>
        </authorList>
    </citation>
    <scope>NUCLEOTIDE SEQUENCE [LARGE SCALE GENOMIC DNA]</scope>
    <source>
        <strain evidence="1 2">ATCC 24622</strain>
    </source>
</reference>
<accession>A0ABR3VSW0</accession>
<organism evidence="1 2">
    <name type="scientific">Phialemonium thermophilum</name>
    <dbReference type="NCBI Taxonomy" id="223376"/>
    <lineage>
        <taxon>Eukaryota</taxon>
        <taxon>Fungi</taxon>
        <taxon>Dikarya</taxon>
        <taxon>Ascomycota</taxon>
        <taxon>Pezizomycotina</taxon>
        <taxon>Sordariomycetes</taxon>
        <taxon>Sordariomycetidae</taxon>
        <taxon>Cephalothecales</taxon>
        <taxon>Cephalothecaceae</taxon>
        <taxon>Phialemonium</taxon>
    </lineage>
</organism>
<dbReference type="EMBL" id="JAZHXJ010001481">
    <property type="protein sequence ID" value="KAL1844757.1"/>
    <property type="molecule type" value="Genomic_DNA"/>
</dbReference>